<evidence type="ECO:0000256" key="2">
    <source>
        <dbReference type="ARBA" id="ARBA00022475"/>
    </source>
</evidence>
<dbReference type="Pfam" id="PF07690">
    <property type="entry name" value="MFS_1"/>
    <property type="match status" value="1"/>
</dbReference>
<keyword evidence="2" id="KW-1003">Cell membrane</keyword>
<dbReference type="Gene3D" id="1.20.1250.20">
    <property type="entry name" value="MFS general substrate transporter like domains"/>
    <property type="match status" value="2"/>
</dbReference>
<dbReference type="AlphaFoldDB" id="A0A8X8IAQ2"/>
<evidence type="ECO:0000313" key="8">
    <source>
        <dbReference type="EMBL" id="SDW52499.1"/>
    </source>
</evidence>
<dbReference type="GO" id="GO:0005886">
    <property type="term" value="C:plasma membrane"/>
    <property type="evidence" value="ECO:0007669"/>
    <property type="project" value="UniProtKB-SubCell"/>
</dbReference>
<feature type="transmembrane region" description="Helical" evidence="6">
    <location>
        <begin position="294"/>
        <end position="317"/>
    </location>
</feature>
<feature type="transmembrane region" description="Helical" evidence="6">
    <location>
        <begin position="12"/>
        <end position="30"/>
    </location>
</feature>
<comment type="caution">
    <text evidence="8">The sequence shown here is derived from an EMBL/GenBank/DDBJ whole genome shotgun (WGS) entry which is preliminary data.</text>
</comment>
<sequence length="395" mass="43419">MSNNIKRASWQFILLFGIISMFGDITYEGGRSIASPYLAILGASAAVVGLVSGLGEFVGYAFRLLSGYVAAKTKSYWAITFIGYGLLVSIPLLALANNWQLAAFFVVMERFGKAVRSPAKDTMLSFATSNTGRGFGFAVHEFIDQIGGIIGPLLFSAVFFLHGTYTQGFTLLWIPAILTLVFLFTARIKVPNPEALEEYHAEEQNTPSPAKNLSAKFWWYMLFSFLSVLGFANFQLIAYHLKVNTIITDTQIPFFYAIAMGVDAVAALLVGKIYDKSGLKVLILLPLLSVPIAFLTFTYSFNLVLTGIVLWGIVMAIHETIMRAAIADMVTRSNRAFAYGIFNTAYGLAWFLGSAAIGCLYEISIGSILWFISCIQVLSVLSFLFLNKQLKKTAL</sequence>
<evidence type="ECO:0000256" key="3">
    <source>
        <dbReference type="ARBA" id="ARBA00022692"/>
    </source>
</evidence>
<evidence type="ECO:0000256" key="5">
    <source>
        <dbReference type="ARBA" id="ARBA00023136"/>
    </source>
</evidence>
<dbReference type="PANTHER" id="PTHR42688">
    <property type="entry name" value="CONSERVED PROTEIN"/>
    <property type="match status" value="1"/>
</dbReference>
<dbReference type="PANTHER" id="PTHR42688:SF1">
    <property type="entry name" value="BLR5212 PROTEIN"/>
    <property type="match status" value="1"/>
</dbReference>
<dbReference type="EMBL" id="FNNO01000003">
    <property type="protein sequence ID" value="SDW52499.1"/>
    <property type="molecule type" value="Genomic_DNA"/>
</dbReference>
<feature type="transmembrane region" description="Helical" evidence="6">
    <location>
        <begin position="363"/>
        <end position="386"/>
    </location>
</feature>
<feature type="transmembrane region" description="Helical" evidence="6">
    <location>
        <begin position="253"/>
        <end position="274"/>
    </location>
</feature>
<feature type="transmembrane region" description="Helical" evidence="6">
    <location>
        <begin position="36"/>
        <end position="64"/>
    </location>
</feature>
<feature type="transmembrane region" description="Helical" evidence="6">
    <location>
        <begin position="168"/>
        <end position="188"/>
    </location>
</feature>
<dbReference type="InterPro" id="IPR052425">
    <property type="entry name" value="Uncharacterized_MFS-type"/>
</dbReference>
<reference evidence="8 9" key="1">
    <citation type="submission" date="2016-10" db="EMBL/GenBank/DDBJ databases">
        <authorList>
            <person name="Varghese N."/>
            <person name="Submissions S."/>
        </authorList>
    </citation>
    <scope>NUCLEOTIDE SEQUENCE [LARGE SCALE GENOMIC DNA]</scope>
    <source>
        <strain evidence="8 9">DSM 25353</strain>
    </source>
</reference>
<keyword evidence="9" id="KW-1185">Reference proteome</keyword>
<dbReference type="Proteomes" id="UP000198711">
    <property type="component" value="Unassembled WGS sequence"/>
</dbReference>
<dbReference type="GO" id="GO:0022857">
    <property type="term" value="F:transmembrane transporter activity"/>
    <property type="evidence" value="ECO:0007669"/>
    <property type="project" value="InterPro"/>
</dbReference>
<keyword evidence="3 6" id="KW-0812">Transmembrane</keyword>
<dbReference type="InterPro" id="IPR036259">
    <property type="entry name" value="MFS_trans_sf"/>
</dbReference>
<dbReference type="CDD" id="cd17370">
    <property type="entry name" value="MFS_MJ1317_like"/>
    <property type="match status" value="1"/>
</dbReference>
<feature type="domain" description="Major facilitator superfamily (MFS) profile" evidence="7">
    <location>
        <begin position="9"/>
        <end position="391"/>
    </location>
</feature>
<dbReference type="SUPFAM" id="SSF103473">
    <property type="entry name" value="MFS general substrate transporter"/>
    <property type="match status" value="1"/>
</dbReference>
<dbReference type="InterPro" id="IPR020846">
    <property type="entry name" value="MFS_dom"/>
</dbReference>
<evidence type="ECO:0000256" key="6">
    <source>
        <dbReference type="SAM" id="Phobius"/>
    </source>
</evidence>
<evidence type="ECO:0000313" key="9">
    <source>
        <dbReference type="Proteomes" id="UP000198711"/>
    </source>
</evidence>
<feature type="transmembrane region" description="Helical" evidence="6">
    <location>
        <begin position="337"/>
        <end position="357"/>
    </location>
</feature>
<gene>
    <name evidence="8" type="ORF">SAMN05444410_103193</name>
</gene>
<dbReference type="InterPro" id="IPR011701">
    <property type="entry name" value="MFS"/>
</dbReference>
<dbReference type="RefSeq" id="WP_092722804.1">
    <property type="nucleotide sequence ID" value="NZ_FNNO01000003.1"/>
</dbReference>
<name>A0A8X8IAQ2_9BACT</name>
<evidence type="ECO:0000256" key="1">
    <source>
        <dbReference type="ARBA" id="ARBA00004651"/>
    </source>
</evidence>
<proteinExistence type="predicted"/>
<dbReference type="PROSITE" id="PS50850">
    <property type="entry name" value="MFS"/>
    <property type="match status" value="1"/>
</dbReference>
<feature type="transmembrane region" description="Helical" evidence="6">
    <location>
        <begin position="76"/>
        <end position="96"/>
    </location>
</feature>
<protein>
    <submittedName>
        <fullName evidence="8">Major Facilitator Superfamily protein</fullName>
    </submittedName>
</protein>
<organism evidence="8 9">
    <name type="scientific">Hydrobacter penzbergensis</name>
    <dbReference type="NCBI Taxonomy" id="1235997"/>
    <lineage>
        <taxon>Bacteria</taxon>
        <taxon>Pseudomonadati</taxon>
        <taxon>Bacteroidota</taxon>
        <taxon>Chitinophagia</taxon>
        <taxon>Chitinophagales</taxon>
        <taxon>Chitinophagaceae</taxon>
        <taxon>Hydrobacter</taxon>
    </lineage>
</organism>
<feature type="transmembrane region" description="Helical" evidence="6">
    <location>
        <begin position="142"/>
        <end position="161"/>
    </location>
</feature>
<keyword evidence="5 6" id="KW-0472">Membrane</keyword>
<evidence type="ECO:0000256" key="4">
    <source>
        <dbReference type="ARBA" id="ARBA00022989"/>
    </source>
</evidence>
<accession>A0A8X8IAQ2</accession>
<keyword evidence="4 6" id="KW-1133">Transmembrane helix</keyword>
<comment type="subcellular location">
    <subcellularLocation>
        <location evidence="1">Cell membrane</location>
        <topology evidence="1">Multi-pass membrane protein</topology>
    </subcellularLocation>
</comment>
<evidence type="ECO:0000259" key="7">
    <source>
        <dbReference type="PROSITE" id="PS50850"/>
    </source>
</evidence>
<feature type="transmembrane region" description="Helical" evidence="6">
    <location>
        <begin position="217"/>
        <end position="241"/>
    </location>
</feature>